<keyword evidence="2" id="KW-1185">Reference proteome</keyword>
<reference evidence="1 2" key="1">
    <citation type="submission" date="2017-09" db="EMBL/GenBank/DDBJ databases">
        <authorList>
            <person name="Ehlers B."/>
            <person name="Leendertz F.H."/>
        </authorList>
    </citation>
    <scope>NUCLEOTIDE SEQUENCE [LARGE SCALE GENOMIC DNA]</scope>
</reference>
<dbReference type="Proteomes" id="UP000241090">
    <property type="component" value="Segment"/>
</dbReference>
<protein>
    <submittedName>
        <fullName evidence="1">Uncharacterized protein</fullName>
    </submittedName>
</protein>
<gene>
    <name evidence="1" type="ORF">CNR33_00088</name>
</gene>
<name>A0A2H4P6X3_9CAUD</name>
<proteinExistence type="predicted"/>
<organism evidence="1 2">
    <name type="scientific">Pseudomonas phage tabernarius</name>
    <dbReference type="NCBI Taxonomy" id="2048978"/>
    <lineage>
        <taxon>Viruses</taxon>
        <taxon>Duplodnaviria</taxon>
        <taxon>Heunggongvirae</taxon>
        <taxon>Uroviricota</taxon>
        <taxon>Caudoviricetes</taxon>
        <taxon>Lindbergviridae</taxon>
        <taxon>Tabernariusvirus</taxon>
        <taxon>Tabernariusvirus tabernarius</taxon>
    </lineage>
</organism>
<sequence>MTTIFNCRFCHETSSYSGEQELFCSVGCQHDFAVVALYIGTQSKRGNVPYSEVRTFLEDPSNEDTLERLFDAAKPR</sequence>
<dbReference type="EMBL" id="MG018926">
    <property type="protein sequence ID" value="ATW57934.1"/>
    <property type="molecule type" value="Genomic_DNA"/>
</dbReference>
<evidence type="ECO:0000313" key="2">
    <source>
        <dbReference type="Proteomes" id="UP000241090"/>
    </source>
</evidence>
<accession>A0A2H4P6X3</accession>
<evidence type="ECO:0000313" key="1">
    <source>
        <dbReference type="EMBL" id="ATW57934.1"/>
    </source>
</evidence>